<keyword evidence="2" id="KW-1185">Reference proteome</keyword>
<sequence length="67" mass="6920">MLIDCDNCEVRGSACGACVVSVLLGAPPAGVELDESEQAALAVLADAGMVPRLRLVTRSRPEQPRAA</sequence>
<dbReference type="EMBL" id="BAABJQ010000006">
    <property type="protein sequence ID" value="GAA5184021.1"/>
    <property type="molecule type" value="Genomic_DNA"/>
</dbReference>
<protein>
    <recommendedName>
        <fullName evidence="3">4Fe-4S ferredoxin-type domain-containing protein</fullName>
    </recommendedName>
</protein>
<comment type="caution">
    <text evidence="1">The sequence shown here is derived from an EMBL/GenBank/DDBJ whole genome shotgun (WGS) entry which is preliminary data.</text>
</comment>
<evidence type="ECO:0000313" key="1">
    <source>
        <dbReference type="EMBL" id="GAA5184021.1"/>
    </source>
</evidence>
<name>A0ABP9RPY5_9ACTN</name>
<dbReference type="RefSeq" id="WP_345629028.1">
    <property type="nucleotide sequence ID" value="NZ_BAABJQ010000006.1"/>
</dbReference>
<evidence type="ECO:0008006" key="3">
    <source>
        <dbReference type="Google" id="ProtNLM"/>
    </source>
</evidence>
<proteinExistence type="predicted"/>
<gene>
    <name evidence="1" type="ORF">GCM10023322_24580</name>
</gene>
<evidence type="ECO:0000313" key="2">
    <source>
        <dbReference type="Proteomes" id="UP001501570"/>
    </source>
</evidence>
<dbReference type="Proteomes" id="UP001501570">
    <property type="component" value="Unassembled WGS sequence"/>
</dbReference>
<organism evidence="1 2">
    <name type="scientific">Rugosimonospora acidiphila</name>
    <dbReference type="NCBI Taxonomy" id="556531"/>
    <lineage>
        <taxon>Bacteria</taxon>
        <taxon>Bacillati</taxon>
        <taxon>Actinomycetota</taxon>
        <taxon>Actinomycetes</taxon>
        <taxon>Micromonosporales</taxon>
        <taxon>Micromonosporaceae</taxon>
        <taxon>Rugosimonospora</taxon>
    </lineage>
</organism>
<reference evidence="2" key="1">
    <citation type="journal article" date="2019" name="Int. J. Syst. Evol. Microbiol.">
        <title>The Global Catalogue of Microorganisms (GCM) 10K type strain sequencing project: providing services to taxonomists for standard genome sequencing and annotation.</title>
        <authorList>
            <consortium name="The Broad Institute Genomics Platform"/>
            <consortium name="The Broad Institute Genome Sequencing Center for Infectious Disease"/>
            <person name="Wu L."/>
            <person name="Ma J."/>
        </authorList>
    </citation>
    <scope>NUCLEOTIDE SEQUENCE [LARGE SCALE GENOMIC DNA]</scope>
    <source>
        <strain evidence="2">JCM 18304</strain>
    </source>
</reference>
<accession>A0ABP9RPY5</accession>